<dbReference type="InterPro" id="IPR002672">
    <property type="entry name" value="Ribosomal_eL28"/>
</dbReference>
<dbReference type="GO" id="GO:0005840">
    <property type="term" value="C:ribosome"/>
    <property type="evidence" value="ECO:0007669"/>
    <property type="project" value="InterPro"/>
</dbReference>
<dbReference type="GO" id="GO:0003735">
    <property type="term" value="F:structural constituent of ribosome"/>
    <property type="evidence" value="ECO:0007669"/>
    <property type="project" value="InterPro"/>
</dbReference>
<reference evidence="2" key="1">
    <citation type="submission" date="2020-01" db="EMBL/GenBank/DDBJ databases">
        <authorList>
            <person name="Mishra B."/>
        </authorList>
    </citation>
    <scope>NUCLEOTIDE SEQUENCE [LARGE SCALE GENOMIC DNA]</scope>
</reference>
<dbReference type="AlphaFoldDB" id="A0A6D2I9H1"/>
<name>A0A6D2I9H1_9BRAS</name>
<keyword evidence="3" id="KW-1185">Reference proteome</keyword>
<dbReference type="PANTHER" id="PTHR10544">
    <property type="entry name" value="60S RIBOSOMAL PROTEIN L28"/>
    <property type="match status" value="1"/>
</dbReference>
<proteinExistence type="predicted"/>
<gene>
    <name evidence="2" type="ORF">MERR_LOCUS9018</name>
</gene>
<feature type="compositionally biased region" description="Basic and acidic residues" evidence="1">
    <location>
        <begin position="113"/>
        <end position="122"/>
    </location>
</feature>
<protein>
    <submittedName>
        <fullName evidence="2">Uncharacterized protein</fullName>
    </submittedName>
</protein>
<sequence length="152" mass="17222">MISKSCYNRKISFNSHHLLTNQYLPFNFVNPFLIYDFSQFNNLICSFLSLCLRSSTLLKAPTHSLIMPLICTPVSQLNSSKKEWKFGRGNANVQFSKESNKLNSYKHSGLSNKKIEPPDHEQGVVFGTTKTKKQNKLNSLLTSLSSTRSSRG</sequence>
<comment type="caution">
    <text evidence="2">The sequence shown here is derived from an EMBL/GenBank/DDBJ whole genome shotgun (WGS) entry which is preliminary data.</text>
</comment>
<accession>A0A6D2I9H1</accession>
<dbReference type="GO" id="GO:0006412">
    <property type="term" value="P:translation"/>
    <property type="evidence" value="ECO:0007669"/>
    <property type="project" value="InterPro"/>
</dbReference>
<dbReference type="Proteomes" id="UP000467841">
    <property type="component" value="Unassembled WGS sequence"/>
</dbReference>
<feature type="region of interest" description="Disordered" evidence="1">
    <location>
        <begin position="106"/>
        <end position="131"/>
    </location>
</feature>
<evidence type="ECO:0000313" key="3">
    <source>
        <dbReference type="Proteomes" id="UP000467841"/>
    </source>
</evidence>
<evidence type="ECO:0000256" key="1">
    <source>
        <dbReference type="SAM" id="MobiDB-lite"/>
    </source>
</evidence>
<dbReference type="EMBL" id="CACVBM020000654">
    <property type="protein sequence ID" value="CAA7021783.1"/>
    <property type="molecule type" value="Genomic_DNA"/>
</dbReference>
<evidence type="ECO:0000313" key="2">
    <source>
        <dbReference type="EMBL" id="CAA7021783.1"/>
    </source>
</evidence>
<dbReference type="OrthoDB" id="338850at2759"/>
<organism evidence="2 3">
    <name type="scientific">Microthlaspi erraticum</name>
    <dbReference type="NCBI Taxonomy" id="1685480"/>
    <lineage>
        <taxon>Eukaryota</taxon>
        <taxon>Viridiplantae</taxon>
        <taxon>Streptophyta</taxon>
        <taxon>Embryophyta</taxon>
        <taxon>Tracheophyta</taxon>
        <taxon>Spermatophyta</taxon>
        <taxon>Magnoliopsida</taxon>
        <taxon>eudicotyledons</taxon>
        <taxon>Gunneridae</taxon>
        <taxon>Pentapetalae</taxon>
        <taxon>rosids</taxon>
        <taxon>malvids</taxon>
        <taxon>Brassicales</taxon>
        <taxon>Brassicaceae</taxon>
        <taxon>Coluteocarpeae</taxon>
        <taxon>Microthlaspi</taxon>
    </lineage>
</organism>
<dbReference type="Gene3D" id="3.30.390.110">
    <property type="match status" value="1"/>
</dbReference>